<dbReference type="InterPro" id="IPR022123">
    <property type="entry name" value="DUF3658"/>
</dbReference>
<reference evidence="3 6" key="1">
    <citation type="submission" date="2023-02" db="EMBL/GenBank/DDBJ databases">
        <title>Pathogen: clinical or host-associated sample.</title>
        <authorList>
            <person name="Hergert J."/>
            <person name="Casey R."/>
            <person name="Wagner J."/>
            <person name="Young E.L."/>
            <person name="Oakeson K.F."/>
        </authorList>
    </citation>
    <scope>NUCLEOTIDE SEQUENCE</scope>
    <source>
        <strain evidence="4 6">2022CK-00829</strain>
        <strain evidence="3">2022CK-00830</strain>
    </source>
</reference>
<dbReference type="EMBL" id="CP118101">
    <property type="protein sequence ID" value="WDH80905.1"/>
    <property type="molecule type" value="Genomic_DNA"/>
</dbReference>
<evidence type="ECO:0000313" key="4">
    <source>
        <dbReference type="EMBL" id="WDI00605.1"/>
    </source>
</evidence>
<keyword evidence="6" id="KW-1185">Reference proteome</keyword>
<dbReference type="Proteomes" id="UP001221519">
    <property type="component" value="Chromosome"/>
</dbReference>
<proteinExistence type="predicted"/>
<gene>
    <name evidence="3" type="ORF">PUW23_15310</name>
    <name evidence="4" type="ORF">PUW25_15070</name>
</gene>
<dbReference type="Pfam" id="PF12395">
    <property type="entry name" value="DUF3658"/>
    <property type="match status" value="1"/>
</dbReference>
<dbReference type="InterPro" id="IPR014973">
    <property type="entry name" value="DUF1835"/>
</dbReference>
<feature type="domain" description="DUF1835" evidence="1">
    <location>
        <begin position="6"/>
        <end position="126"/>
    </location>
</feature>
<dbReference type="RefSeq" id="WP_047910465.1">
    <property type="nucleotide sequence ID" value="NZ_CP118101.1"/>
</dbReference>
<name>A0AAX3MTG1_9BACL</name>
<sequence>MTEQHVHLMFGMSEQGVMKAALHKAEIRHSHKVLSFNDWFAYGPLSGIDLTDGENSRISWMSQRLSNYDKLYTYNPEHQIGTVIKAIKSIPEGSRITIWHGDHAHDQIGLRFAVYLLQDREVQIVLNNVAEEYQTLFLSEASDIEAENKMPVLLPVNLAQLKKEHFIPMLGRLEQKVSLNSEQRIQLTKDWQDLSLKDLPLRLWENNQFRCSDENALDDIIDEVVTELGLQFDDHYVPASKVVAEVLVKLHRYYLRKDFLEFRLRSLIETKKLQFKGAPGQLHRYSVKTG</sequence>
<accession>A0AAX3MTG1</accession>
<feature type="domain" description="DUF3658" evidence="2">
    <location>
        <begin position="174"/>
        <end position="285"/>
    </location>
</feature>
<dbReference type="Pfam" id="PF08874">
    <property type="entry name" value="DUF1835"/>
    <property type="match status" value="1"/>
</dbReference>
<protein>
    <submittedName>
        <fullName evidence="3">DUF1835 domain-containing protein</fullName>
    </submittedName>
</protein>
<dbReference type="Proteomes" id="UP001220962">
    <property type="component" value="Chromosome"/>
</dbReference>
<evidence type="ECO:0000259" key="1">
    <source>
        <dbReference type="Pfam" id="PF08874"/>
    </source>
</evidence>
<dbReference type="EMBL" id="CP118108">
    <property type="protein sequence ID" value="WDI00605.1"/>
    <property type="molecule type" value="Genomic_DNA"/>
</dbReference>
<evidence type="ECO:0000313" key="3">
    <source>
        <dbReference type="EMBL" id="WDH80905.1"/>
    </source>
</evidence>
<evidence type="ECO:0000259" key="2">
    <source>
        <dbReference type="Pfam" id="PF12395"/>
    </source>
</evidence>
<organism evidence="3 5">
    <name type="scientific">Paenibacillus urinalis</name>
    <dbReference type="NCBI Taxonomy" id="521520"/>
    <lineage>
        <taxon>Bacteria</taxon>
        <taxon>Bacillati</taxon>
        <taxon>Bacillota</taxon>
        <taxon>Bacilli</taxon>
        <taxon>Bacillales</taxon>
        <taxon>Paenibacillaceae</taxon>
        <taxon>Paenibacillus</taxon>
    </lineage>
</organism>
<evidence type="ECO:0000313" key="5">
    <source>
        <dbReference type="Proteomes" id="UP001220962"/>
    </source>
</evidence>
<evidence type="ECO:0000313" key="6">
    <source>
        <dbReference type="Proteomes" id="UP001221519"/>
    </source>
</evidence>
<dbReference type="AlphaFoldDB" id="A0AAX3MTG1"/>